<evidence type="ECO:0000313" key="1">
    <source>
        <dbReference type="EMBL" id="ASU03541.1"/>
    </source>
</evidence>
<dbReference type="Proteomes" id="UP000225553">
    <property type="component" value="Segment"/>
</dbReference>
<protein>
    <submittedName>
        <fullName evidence="1">Uncharacterized protein</fullName>
    </submittedName>
</protein>
<evidence type="ECO:0000313" key="2">
    <source>
        <dbReference type="Proteomes" id="UP000225553"/>
    </source>
</evidence>
<sequence length="77" mass="8643">MMKSALSISVSLHLSGTLGLKPITHNPYLYGGWRLLPDVETTTIYQKPDSVYENVVHAHLTANMTPKENIPRVRIVK</sequence>
<gene>
    <name evidence="1" type="ORF">RISINGSUN_129</name>
</gene>
<keyword evidence="2" id="KW-1185">Reference proteome</keyword>
<name>A0A223LHP1_9CAUD</name>
<organism evidence="1 2">
    <name type="scientific">Erwinia phage vB_EamM_RisingSun</name>
    <dbReference type="NCBI Taxonomy" id="2026080"/>
    <lineage>
        <taxon>Viruses</taxon>
        <taxon>Duplodnaviria</taxon>
        <taxon>Heunggongvirae</taxon>
        <taxon>Uroviricota</taxon>
        <taxon>Caudoviricetes</taxon>
        <taxon>Chimalliviridae</taxon>
        <taxon>Risingsunvirus</taxon>
        <taxon>Risingsunvirus risingsun</taxon>
    </lineage>
</organism>
<proteinExistence type="predicted"/>
<dbReference type="EMBL" id="MF459646">
    <property type="protein sequence ID" value="ASU03541.1"/>
    <property type="molecule type" value="Genomic_DNA"/>
</dbReference>
<accession>A0A223LHP1</accession>
<reference evidence="2" key="1">
    <citation type="submission" date="2017-07" db="EMBL/GenBank/DDBJ databases">
        <authorList>
            <person name="Putnam M.J."/>
            <person name="Sharma R."/>
            <person name="Kruger J.L."/>
            <person name="Berg J.A."/>
            <person name="Payne A.M."/>
            <person name="Fajardo C.P."/>
            <person name="Breakwell D.P."/>
            <person name="Hope S."/>
            <person name="Grose J.H."/>
        </authorList>
    </citation>
    <scope>NUCLEOTIDE SEQUENCE [LARGE SCALE GENOMIC DNA]</scope>
</reference>